<dbReference type="GO" id="GO:0005615">
    <property type="term" value="C:extracellular space"/>
    <property type="evidence" value="ECO:0007669"/>
    <property type="project" value="TreeGrafter"/>
</dbReference>
<dbReference type="OrthoDB" id="6108952at2759"/>
<dbReference type="InterPro" id="IPR001611">
    <property type="entry name" value="Leu-rich_rpt"/>
</dbReference>
<evidence type="ECO:0000313" key="8">
    <source>
        <dbReference type="Proteomes" id="UP000596742"/>
    </source>
</evidence>
<dbReference type="AlphaFoldDB" id="A0A8B6EBZ2"/>
<dbReference type="Proteomes" id="UP000596742">
    <property type="component" value="Unassembled WGS sequence"/>
</dbReference>
<feature type="signal peptide" evidence="5">
    <location>
        <begin position="1"/>
        <end position="30"/>
    </location>
</feature>
<dbReference type="EMBL" id="UYJE01004778">
    <property type="protein sequence ID" value="VDI31337.1"/>
    <property type="molecule type" value="Genomic_DNA"/>
</dbReference>
<name>A0A8B6EBZ2_MYTGA</name>
<protein>
    <recommendedName>
        <fullName evidence="6">LRRNT domain-containing protein</fullName>
    </recommendedName>
</protein>
<comment type="caution">
    <text evidence="7">The sequence shown here is derived from an EMBL/GenBank/DDBJ whole genome shotgun (WGS) entry which is preliminary data.</text>
</comment>
<dbReference type="Pfam" id="PF13855">
    <property type="entry name" value="LRR_8"/>
    <property type="match status" value="1"/>
</dbReference>
<feature type="non-terminal residue" evidence="7">
    <location>
        <position position="1"/>
    </location>
</feature>
<evidence type="ECO:0000256" key="5">
    <source>
        <dbReference type="SAM" id="SignalP"/>
    </source>
</evidence>
<dbReference type="Gene3D" id="3.80.10.10">
    <property type="entry name" value="Ribonuclease Inhibitor"/>
    <property type="match status" value="1"/>
</dbReference>
<dbReference type="SMART" id="SM00013">
    <property type="entry name" value="LRRNT"/>
    <property type="match status" value="1"/>
</dbReference>
<proteinExistence type="predicted"/>
<dbReference type="PANTHER" id="PTHR45712">
    <property type="entry name" value="AGAP008170-PA"/>
    <property type="match status" value="1"/>
</dbReference>
<evidence type="ECO:0000259" key="6">
    <source>
        <dbReference type="SMART" id="SM00013"/>
    </source>
</evidence>
<keyword evidence="8" id="KW-1185">Reference proteome</keyword>
<evidence type="ECO:0000256" key="4">
    <source>
        <dbReference type="ARBA" id="ARBA00023180"/>
    </source>
</evidence>
<gene>
    <name evidence="7" type="ORF">MGAL_10B077059</name>
</gene>
<dbReference type="PROSITE" id="PS51450">
    <property type="entry name" value="LRR"/>
    <property type="match status" value="1"/>
</dbReference>
<reference evidence="7" key="1">
    <citation type="submission" date="2018-11" db="EMBL/GenBank/DDBJ databases">
        <authorList>
            <person name="Alioto T."/>
            <person name="Alioto T."/>
        </authorList>
    </citation>
    <scope>NUCLEOTIDE SEQUENCE</scope>
</reference>
<accession>A0A8B6EBZ2</accession>
<feature type="domain" description="LRRNT" evidence="6">
    <location>
        <begin position="31"/>
        <end position="66"/>
    </location>
</feature>
<feature type="non-terminal residue" evidence="7">
    <location>
        <position position="114"/>
    </location>
</feature>
<evidence type="ECO:0000313" key="7">
    <source>
        <dbReference type="EMBL" id="VDI31337.1"/>
    </source>
</evidence>
<dbReference type="SUPFAM" id="SSF52058">
    <property type="entry name" value="L domain-like"/>
    <property type="match status" value="1"/>
</dbReference>
<sequence length="114" mass="12895">RCKTCKMIIMNMDIIPIFFFAVISTGLVKGSCPSTCSCDDVSSGSRIFCQSKYLGSIPALPYDTYHLDLQFNNITAIDVQFCKEMPHLQNLYISYNLITEIPEITFADCGQLYR</sequence>
<evidence type="ECO:0000256" key="1">
    <source>
        <dbReference type="ARBA" id="ARBA00022614"/>
    </source>
</evidence>
<dbReference type="InterPro" id="IPR032675">
    <property type="entry name" value="LRR_dom_sf"/>
</dbReference>
<organism evidence="7 8">
    <name type="scientific">Mytilus galloprovincialis</name>
    <name type="common">Mediterranean mussel</name>
    <dbReference type="NCBI Taxonomy" id="29158"/>
    <lineage>
        <taxon>Eukaryota</taxon>
        <taxon>Metazoa</taxon>
        <taxon>Spiralia</taxon>
        <taxon>Lophotrochozoa</taxon>
        <taxon>Mollusca</taxon>
        <taxon>Bivalvia</taxon>
        <taxon>Autobranchia</taxon>
        <taxon>Pteriomorphia</taxon>
        <taxon>Mytilida</taxon>
        <taxon>Mytiloidea</taxon>
        <taxon>Mytilidae</taxon>
        <taxon>Mytilinae</taxon>
        <taxon>Mytilus</taxon>
    </lineage>
</organism>
<keyword evidence="1" id="KW-0433">Leucine-rich repeat</keyword>
<evidence type="ECO:0000256" key="3">
    <source>
        <dbReference type="ARBA" id="ARBA00022737"/>
    </source>
</evidence>
<dbReference type="InterPro" id="IPR050333">
    <property type="entry name" value="SLRP"/>
</dbReference>
<dbReference type="PANTHER" id="PTHR45712:SF22">
    <property type="entry name" value="INSULIN-LIKE GROWTH FACTOR-BINDING PROTEIN COMPLEX ACID LABILE SUBUNIT"/>
    <property type="match status" value="1"/>
</dbReference>
<keyword evidence="2 5" id="KW-0732">Signal</keyword>
<evidence type="ECO:0000256" key="2">
    <source>
        <dbReference type="ARBA" id="ARBA00022729"/>
    </source>
</evidence>
<dbReference type="InterPro" id="IPR000372">
    <property type="entry name" value="LRRNT"/>
</dbReference>
<feature type="chain" id="PRO_5032311517" description="LRRNT domain-containing protein" evidence="5">
    <location>
        <begin position="31"/>
        <end position="114"/>
    </location>
</feature>
<keyword evidence="3" id="KW-0677">Repeat</keyword>
<keyword evidence="4" id="KW-0325">Glycoprotein</keyword>